<evidence type="ECO:0000256" key="1">
    <source>
        <dbReference type="SAM" id="MobiDB-lite"/>
    </source>
</evidence>
<protein>
    <submittedName>
        <fullName evidence="2">Uncharacterized protein</fullName>
    </submittedName>
</protein>
<organism evidence="2 3">
    <name type="scientific">Panicum hallii var. hallii</name>
    <dbReference type="NCBI Taxonomy" id="1504633"/>
    <lineage>
        <taxon>Eukaryota</taxon>
        <taxon>Viridiplantae</taxon>
        <taxon>Streptophyta</taxon>
        <taxon>Embryophyta</taxon>
        <taxon>Tracheophyta</taxon>
        <taxon>Spermatophyta</taxon>
        <taxon>Magnoliopsida</taxon>
        <taxon>Liliopsida</taxon>
        <taxon>Poales</taxon>
        <taxon>Poaceae</taxon>
        <taxon>PACMAD clade</taxon>
        <taxon>Panicoideae</taxon>
        <taxon>Panicodae</taxon>
        <taxon>Paniceae</taxon>
        <taxon>Panicinae</taxon>
        <taxon>Panicum</taxon>
        <taxon>Panicum sect. Panicum</taxon>
    </lineage>
</organism>
<sequence length="126" mass="13791">MASTTIYAAVPRAVYYVTMLFRATRLLGPPRLRHFIVPAQTPPTSTPTARPLPTPTATTTRPTLATGAQGHVPVPARPRRCLPVRPRRRRWLARPQAPGRQPARARERDPAAPSSTLCPSMSCPVP</sequence>
<gene>
    <name evidence="2" type="ORF">GQ55_1G041000</name>
</gene>
<reference evidence="2 3" key="1">
    <citation type="submission" date="2018-04" db="EMBL/GenBank/DDBJ databases">
        <title>WGS assembly of Panicum hallii var. hallii HAL2.</title>
        <authorList>
            <person name="Lovell J."/>
            <person name="Jenkins J."/>
            <person name="Lowry D."/>
            <person name="Mamidi S."/>
            <person name="Sreedasyam A."/>
            <person name="Weng X."/>
            <person name="Barry K."/>
            <person name="Bonette J."/>
            <person name="Campitelli B."/>
            <person name="Daum C."/>
            <person name="Gordon S."/>
            <person name="Gould B."/>
            <person name="Lipzen A."/>
            <person name="MacQueen A."/>
            <person name="Palacio-Mejia J."/>
            <person name="Plott C."/>
            <person name="Shakirov E."/>
            <person name="Shu S."/>
            <person name="Yoshinaga Y."/>
            <person name="Zane M."/>
            <person name="Rokhsar D."/>
            <person name="Grimwood J."/>
            <person name="Schmutz J."/>
            <person name="Juenger T."/>
        </authorList>
    </citation>
    <scope>NUCLEOTIDE SEQUENCE [LARGE SCALE GENOMIC DNA]</scope>
    <source>
        <strain evidence="3">cv. HAL2</strain>
    </source>
</reference>
<feature type="compositionally biased region" description="Low complexity" evidence="1">
    <location>
        <begin position="55"/>
        <end position="66"/>
    </location>
</feature>
<evidence type="ECO:0000313" key="2">
    <source>
        <dbReference type="EMBL" id="PUZ74132.1"/>
    </source>
</evidence>
<accession>A0A2T7F234</accession>
<feature type="compositionally biased region" description="Low complexity" evidence="1">
    <location>
        <begin position="93"/>
        <end position="102"/>
    </location>
</feature>
<feature type="compositionally biased region" description="Basic residues" evidence="1">
    <location>
        <begin position="77"/>
        <end position="92"/>
    </location>
</feature>
<evidence type="ECO:0000313" key="3">
    <source>
        <dbReference type="Proteomes" id="UP000244336"/>
    </source>
</evidence>
<feature type="compositionally biased region" description="Pro residues" evidence="1">
    <location>
        <begin position="40"/>
        <end position="54"/>
    </location>
</feature>
<dbReference type="AlphaFoldDB" id="A0A2T7F234"/>
<keyword evidence="3" id="KW-1185">Reference proteome</keyword>
<dbReference type="EMBL" id="CM009749">
    <property type="protein sequence ID" value="PUZ74132.1"/>
    <property type="molecule type" value="Genomic_DNA"/>
</dbReference>
<feature type="region of interest" description="Disordered" evidence="1">
    <location>
        <begin position="37"/>
        <end position="126"/>
    </location>
</feature>
<dbReference type="Gramene" id="PUZ74132">
    <property type="protein sequence ID" value="PUZ74132"/>
    <property type="gene ID" value="GQ55_1G041000"/>
</dbReference>
<proteinExistence type="predicted"/>
<name>A0A2T7F234_9POAL</name>
<dbReference type="Proteomes" id="UP000244336">
    <property type="component" value="Chromosome 1"/>
</dbReference>